<dbReference type="PROSITE" id="PS00237">
    <property type="entry name" value="G_PROTEIN_RECEP_F1_1"/>
    <property type="match status" value="1"/>
</dbReference>
<evidence type="ECO:0000313" key="16">
    <source>
        <dbReference type="EMBL" id="CAF4489005.1"/>
    </source>
</evidence>
<keyword evidence="4 8" id="KW-0297">G-protein coupled receptor</keyword>
<evidence type="ECO:0000256" key="10">
    <source>
        <dbReference type="SAM" id="Phobius"/>
    </source>
</evidence>
<dbReference type="SUPFAM" id="SSF81321">
    <property type="entry name" value="Family A G protein-coupled receptor-like"/>
    <property type="match status" value="1"/>
</dbReference>
<keyword evidence="3 10" id="KW-1133">Transmembrane helix</keyword>
<dbReference type="EMBL" id="CAJNYD010002214">
    <property type="protein sequence ID" value="CAF3405134.1"/>
    <property type="molecule type" value="Genomic_DNA"/>
</dbReference>
<dbReference type="PROSITE" id="PS50262">
    <property type="entry name" value="G_PROTEIN_RECEP_F1_2"/>
    <property type="match status" value="1"/>
</dbReference>
<evidence type="ECO:0000256" key="1">
    <source>
        <dbReference type="ARBA" id="ARBA00004141"/>
    </source>
</evidence>
<feature type="transmembrane region" description="Helical" evidence="10">
    <location>
        <begin position="213"/>
        <end position="235"/>
    </location>
</feature>
<dbReference type="PANTHER" id="PTHR45695:SF9">
    <property type="entry name" value="LEUCOKININ RECEPTOR"/>
    <property type="match status" value="1"/>
</dbReference>
<evidence type="ECO:0000313" key="14">
    <source>
        <dbReference type="EMBL" id="CAF3405134.1"/>
    </source>
</evidence>
<gene>
    <name evidence="13" type="ORF">GRG538_LOCUS5851</name>
    <name evidence="16" type="ORF">HFQ381_LOCUS26877</name>
    <name evidence="14" type="ORF">LUA448_LOCUS17978</name>
    <name evidence="17" type="ORF">QYT958_LOCUS10963</name>
    <name evidence="12" type="ORF">TIS948_LOCUS10201</name>
    <name evidence="15" type="ORF">UJA718_LOCUS7789</name>
</gene>
<dbReference type="InterPro" id="IPR017452">
    <property type="entry name" value="GPCR_Rhodpsn_7TM"/>
</dbReference>
<proteinExistence type="inferred from homology"/>
<feature type="compositionally biased region" description="Low complexity" evidence="9">
    <location>
        <begin position="256"/>
        <end position="265"/>
    </location>
</feature>
<dbReference type="GO" id="GO:0004930">
    <property type="term" value="F:G protein-coupled receptor activity"/>
    <property type="evidence" value="ECO:0007669"/>
    <property type="project" value="UniProtKB-KW"/>
</dbReference>
<evidence type="ECO:0000313" key="17">
    <source>
        <dbReference type="EMBL" id="CAF4591951.1"/>
    </source>
</evidence>
<evidence type="ECO:0000256" key="8">
    <source>
        <dbReference type="RuleBase" id="RU000688"/>
    </source>
</evidence>
<dbReference type="Proteomes" id="UP000663825">
    <property type="component" value="Unassembled WGS sequence"/>
</dbReference>
<comment type="similarity">
    <text evidence="8">Belongs to the G-protein coupled receptor 1 family.</text>
</comment>
<dbReference type="OrthoDB" id="10037617at2759"/>
<evidence type="ECO:0000259" key="11">
    <source>
        <dbReference type="PROSITE" id="PS50262"/>
    </source>
</evidence>
<dbReference type="Proteomes" id="UP000663851">
    <property type="component" value="Unassembled WGS sequence"/>
</dbReference>
<dbReference type="EMBL" id="CAJNXB010001370">
    <property type="protein sequence ID" value="CAF3160025.1"/>
    <property type="molecule type" value="Genomic_DNA"/>
</dbReference>
<dbReference type="GO" id="GO:0005886">
    <property type="term" value="C:plasma membrane"/>
    <property type="evidence" value="ECO:0007669"/>
    <property type="project" value="TreeGrafter"/>
</dbReference>
<evidence type="ECO:0000313" key="13">
    <source>
        <dbReference type="EMBL" id="CAF3354609.1"/>
    </source>
</evidence>
<dbReference type="Proteomes" id="UP000663848">
    <property type="component" value="Unassembled WGS sequence"/>
</dbReference>
<keyword evidence="2 8" id="KW-0812">Transmembrane</keyword>
<feature type="region of interest" description="Disordered" evidence="9">
    <location>
        <begin position="497"/>
        <end position="525"/>
    </location>
</feature>
<feature type="region of interest" description="Disordered" evidence="9">
    <location>
        <begin position="337"/>
        <end position="370"/>
    </location>
</feature>
<evidence type="ECO:0000256" key="5">
    <source>
        <dbReference type="ARBA" id="ARBA00023136"/>
    </source>
</evidence>
<evidence type="ECO:0000256" key="4">
    <source>
        <dbReference type="ARBA" id="ARBA00023040"/>
    </source>
</evidence>
<feature type="transmembrane region" description="Helical" evidence="10">
    <location>
        <begin position="113"/>
        <end position="134"/>
    </location>
</feature>
<dbReference type="AlphaFoldDB" id="A0A817PEB5"/>
<comment type="caution">
    <text evidence="12">The sequence shown here is derived from an EMBL/GenBank/DDBJ whole genome shotgun (WGS) entry which is preliminary data.</text>
</comment>
<accession>A0A817PEB5</accession>
<evidence type="ECO:0000256" key="2">
    <source>
        <dbReference type="ARBA" id="ARBA00022692"/>
    </source>
</evidence>
<dbReference type="EMBL" id="CAJNYT010000551">
    <property type="protein sequence ID" value="CAF3354609.1"/>
    <property type="molecule type" value="Genomic_DNA"/>
</dbReference>
<dbReference type="EMBL" id="CAJOBO010003332">
    <property type="protein sequence ID" value="CAF4489005.1"/>
    <property type="molecule type" value="Genomic_DNA"/>
</dbReference>
<dbReference type="EMBL" id="CAJOBR010001253">
    <property type="protein sequence ID" value="CAF4591951.1"/>
    <property type="molecule type" value="Genomic_DNA"/>
</dbReference>
<feature type="region of interest" description="Disordered" evidence="9">
    <location>
        <begin position="253"/>
        <end position="272"/>
    </location>
</feature>
<evidence type="ECO:0000256" key="7">
    <source>
        <dbReference type="ARBA" id="ARBA00023224"/>
    </source>
</evidence>
<feature type="transmembrane region" description="Helical" evidence="10">
    <location>
        <begin position="430"/>
        <end position="449"/>
    </location>
</feature>
<evidence type="ECO:0000256" key="9">
    <source>
        <dbReference type="SAM" id="MobiDB-lite"/>
    </source>
</evidence>
<dbReference type="Gene3D" id="1.20.1070.10">
    <property type="entry name" value="Rhodopsin 7-helix transmembrane proteins"/>
    <property type="match status" value="2"/>
</dbReference>
<reference evidence="12" key="1">
    <citation type="submission" date="2021-02" db="EMBL/GenBank/DDBJ databases">
        <authorList>
            <person name="Nowell W R."/>
        </authorList>
    </citation>
    <scope>NUCLEOTIDE SEQUENCE</scope>
</reference>
<keyword evidence="7 8" id="KW-0807">Transducer</keyword>
<evidence type="ECO:0000313" key="18">
    <source>
        <dbReference type="Proteomes" id="UP000663825"/>
    </source>
</evidence>
<keyword evidence="5 10" id="KW-0472">Membrane</keyword>
<dbReference type="PRINTS" id="PR00237">
    <property type="entry name" value="GPCRRHODOPSN"/>
</dbReference>
<name>A0A817PEB5_9BILA</name>
<organism evidence="12 18">
    <name type="scientific">Rotaria socialis</name>
    <dbReference type="NCBI Taxonomy" id="392032"/>
    <lineage>
        <taxon>Eukaryota</taxon>
        <taxon>Metazoa</taxon>
        <taxon>Spiralia</taxon>
        <taxon>Gnathifera</taxon>
        <taxon>Rotifera</taxon>
        <taxon>Eurotatoria</taxon>
        <taxon>Bdelloidea</taxon>
        <taxon>Philodinida</taxon>
        <taxon>Philodinidae</taxon>
        <taxon>Rotaria</taxon>
    </lineage>
</organism>
<evidence type="ECO:0000256" key="6">
    <source>
        <dbReference type="ARBA" id="ARBA00023170"/>
    </source>
</evidence>
<sequence>MFISACRTFTHRNSSYSLLNLSIYSANIVRSSHISDGEWIINSISLIIFVLAVLGNTAALFVMFGSRGPVRLTNNKYLVNLACADLLRACFMPFTIIARVKRNFVFGPLICKILPIVQGLSVAVDVFTLVCISVERYIAICRPLLILKLQSLRFANFFNGLILFLIWTIGLLTTLPNISMYNLCSLPQPGRFKCEKVKPQYFDERVYMISLDVFYFLAPMLIMPSLYTLIICKIYKNNTATKMRFLQSNCPSKIHSNSSNSSTTLRRSDRQRQRTSLECHQFSLNEQNINNDSSNFEPVQHILSKQSSAKSKSGLADDDYQIVSAWSKHINHNRKIPKSNLSCRRSSKENQRSHHLFNSNTSHLSSDKSHCSSTTQGVYHMDRHRRKALKLLIVIIVEFFICRTPLFIYHTFGTFDKNFYRSMPTIFVDLILLFSFASLLCNPFTYYFMSKRYRSVLYGYLSCCICNKDKLKFNNKNQEARNIVEALRLHQRQNTLEYKQKSNKPKLLPTNHSPYEPKLRSNTLE</sequence>
<keyword evidence="6 8" id="KW-0675">Receptor</keyword>
<dbReference type="PANTHER" id="PTHR45695">
    <property type="entry name" value="LEUCOKININ RECEPTOR-RELATED"/>
    <property type="match status" value="1"/>
</dbReference>
<dbReference type="Proteomes" id="UP000663872">
    <property type="component" value="Unassembled WGS sequence"/>
</dbReference>
<dbReference type="EMBL" id="CAJOBP010000797">
    <property type="protein sequence ID" value="CAF4221934.1"/>
    <property type="molecule type" value="Genomic_DNA"/>
</dbReference>
<feature type="transmembrane region" description="Helical" evidence="10">
    <location>
        <begin position="77"/>
        <end position="98"/>
    </location>
</feature>
<dbReference type="InterPro" id="IPR000276">
    <property type="entry name" value="GPCR_Rhodpsn"/>
</dbReference>
<dbReference type="Proteomes" id="UP000663873">
    <property type="component" value="Unassembled WGS sequence"/>
</dbReference>
<feature type="domain" description="G-protein coupled receptors family 1 profile" evidence="11">
    <location>
        <begin position="55"/>
        <end position="446"/>
    </location>
</feature>
<comment type="subcellular location">
    <subcellularLocation>
        <location evidence="1">Membrane</location>
        <topology evidence="1">Multi-pass membrane protein</topology>
    </subcellularLocation>
</comment>
<evidence type="ECO:0000313" key="19">
    <source>
        <dbReference type="Proteomes" id="UP000663873"/>
    </source>
</evidence>
<evidence type="ECO:0000256" key="3">
    <source>
        <dbReference type="ARBA" id="ARBA00022989"/>
    </source>
</evidence>
<keyword evidence="19" id="KW-1185">Reference proteome</keyword>
<dbReference type="Proteomes" id="UP000663833">
    <property type="component" value="Unassembled WGS sequence"/>
</dbReference>
<feature type="transmembrane region" description="Helical" evidence="10">
    <location>
        <begin position="154"/>
        <end position="173"/>
    </location>
</feature>
<evidence type="ECO:0000313" key="12">
    <source>
        <dbReference type="EMBL" id="CAF3160025.1"/>
    </source>
</evidence>
<protein>
    <recommendedName>
        <fullName evidence="11">G-protein coupled receptors family 1 profile domain-containing protein</fullName>
    </recommendedName>
</protein>
<feature type="transmembrane region" description="Helical" evidence="10">
    <location>
        <begin position="391"/>
        <end position="410"/>
    </location>
</feature>
<feature type="transmembrane region" description="Helical" evidence="10">
    <location>
        <begin position="39"/>
        <end position="65"/>
    </location>
</feature>
<dbReference type="Pfam" id="PF00001">
    <property type="entry name" value="7tm_1"/>
    <property type="match status" value="1"/>
</dbReference>
<evidence type="ECO:0000313" key="15">
    <source>
        <dbReference type="EMBL" id="CAF4221934.1"/>
    </source>
</evidence>